<proteinExistence type="predicted"/>
<feature type="compositionally biased region" description="Basic and acidic residues" evidence="1">
    <location>
        <begin position="83"/>
        <end position="92"/>
    </location>
</feature>
<accession>A0A9W9MPR0</accession>
<gene>
    <name evidence="2" type="ORF">N7472_001645</name>
</gene>
<reference evidence="2" key="1">
    <citation type="submission" date="2022-11" db="EMBL/GenBank/DDBJ databases">
        <authorList>
            <person name="Petersen C."/>
        </authorList>
    </citation>
    <scope>NUCLEOTIDE SEQUENCE</scope>
    <source>
        <strain evidence="2">IBT 16849</strain>
    </source>
</reference>
<feature type="region of interest" description="Disordered" evidence="1">
    <location>
        <begin position="57"/>
        <end position="110"/>
    </location>
</feature>
<name>A0A9W9MPR0_9EURO</name>
<protein>
    <submittedName>
        <fullName evidence="2">FAD dependent oxidoreductase</fullName>
    </submittedName>
</protein>
<dbReference type="Proteomes" id="UP001150879">
    <property type="component" value="Unassembled WGS sequence"/>
</dbReference>
<reference evidence="2" key="2">
    <citation type="journal article" date="2023" name="IMA Fungus">
        <title>Comparative genomic study of the Penicillium genus elucidates a diverse pangenome and 15 lateral gene transfer events.</title>
        <authorList>
            <person name="Petersen C."/>
            <person name="Sorensen T."/>
            <person name="Nielsen M.R."/>
            <person name="Sondergaard T.E."/>
            <person name="Sorensen J.L."/>
            <person name="Fitzpatrick D.A."/>
            <person name="Frisvad J.C."/>
            <person name="Nielsen K.L."/>
        </authorList>
    </citation>
    <scope>NUCLEOTIDE SEQUENCE</scope>
    <source>
        <strain evidence="2">IBT 16849</strain>
    </source>
</reference>
<evidence type="ECO:0000313" key="2">
    <source>
        <dbReference type="EMBL" id="KAJ5205197.1"/>
    </source>
</evidence>
<feature type="compositionally biased region" description="Basic and acidic residues" evidence="1">
    <location>
        <begin position="16"/>
        <end position="27"/>
    </location>
</feature>
<dbReference type="AlphaFoldDB" id="A0A9W9MPR0"/>
<feature type="compositionally biased region" description="Acidic residues" evidence="1">
    <location>
        <begin position="97"/>
        <end position="110"/>
    </location>
</feature>
<evidence type="ECO:0000313" key="3">
    <source>
        <dbReference type="Proteomes" id="UP001150879"/>
    </source>
</evidence>
<sequence>MNHPSISEVSLQGSRQCDDHAEERYTTLHDTGGSITQATLECTRFCTEETSRLRAELGVSVTQEGGNSTEKSEQEVCGQYNGDNHRSGKQEGIESLMESEEDESDIEEDHSDLEEYVFGPGGEEFDTGGPLFDCEGNVVGDDYYIGHHFEIEETPEREDYDDYMGDHYEIEDTGEWESEE</sequence>
<feature type="compositionally biased region" description="Polar residues" evidence="1">
    <location>
        <begin position="60"/>
        <end position="69"/>
    </location>
</feature>
<keyword evidence="3" id="KW-1185">Reference proteome</keyword>
<comment type="caution">
    <text evidence="2">The sequence shown here is derived from an EMBL/GenBank/DDBJ whole genome shotgun (WGS) entry which is preliminary data.</text>
</comment>
<dbReference type="EMBL" id="JAPQKP010000002">
    <property type="protein sequence ID" value="KAJ5205197.1"/>
    <property type="molecule type" value="Genomic_DNA"/>
</dbReference>
<feature type="compositionally biased region" description="Polar residues" evidence="1">
    <location>
        <begin position="1"/>
        <end position="15"/>
    </location>
</feature>
<organism evidence="2 3">
    <name type="scientific">Penicillium cf. griseofulvum</name>
    <dbReference type="NCBI Taxonomy" id="2972120"/>
    <lineage>
        <taxon>Eukaryota</taxon>
        <taxon>Fungi</taxon>
        <taxon>Dikarya</taxon>
        <taxon>Ascomycota</taxon>
        <taxon>Pezizomycotina</taxon>
        <taxon>Eurotiomycetes</taxon>
        <taxon>Eurotiomycetidae</taxon>
        <taxon>Eurotiales</taxon>
        <taxon>Aspergillaceae</taxon>
        <taxon>Penicillium</taxon>
    </lineage>
</organism>
<evidence type="ECO:0000256" key="1">
    <source>
        <dbReference type="SAM" id="MobiDB-lite"/>
    </source>
</evidence>
<feature type="region of interest" description="Disordered" evidence="1">
    <location>
        <begin position="1"/>
        <end position="30"/>
    </location>
</feature>